<evidence type="ECO:0000256" key="7">
    <source>
        <dbReference type="SAM" id="Phobius"/>
    </source>
</evidence>
<comment type="subcellular location">
    <subcellularLocation>
        <location evidence="1">Cell inner membrane</location>
        <topology evidence="1">Multi-pass membrane protein</topology>
    </subcellularLocation>
</comment>
<keyword evidence="7" id="KW-0472">Membrane</keyword>
<proteinExistence type="inferred from homology"/>
<evidence type="ECO:0000313" key="11">
    <source>
        <dbReference type="EMBL" id="EAR08285.1"/>
    </source>
</evidence>
<evidence type="ECO:0000259" key="9">
    <source>
        <dbReference type="PROSITE" id="PS50192"/>
    </source>
</evidence>
<dbReference type="Pfam" id="PF00015">
    <property type="entry name" value="MCPsignal"/>
    <property type="match status" value="1"/>
</dbReference>
<feature type="domain" description="Methyl-accepting transducer" evidence="8">
    <location>
        <begin position="386"/>
        <end position="622"/>
    </location>
</feature>
<gene>
    <name evidence="11" type="ORF">MED297_14082</name>
</gene>
<dbReference type="PANTHER" id="PTHR32089">
    <property type="entry name" value="METHYL-ACCEPTING CHEMOTAXIS PROTEIN MCPB"/>
    <property type="match status" value="1"/>
</dbReference>
<protein>
    <submittedName>
        <fullName evidence="11">Methyl-accepting chemotaxis protein</fullName>
    </submittedName>
</protein>
<organism evidence="11 12">
    <name type="scientific">Reinekea blandensis MED297</name>
    <dbReference type="NCBI Taxonomy" id="314283"/>
    <lineage>
        <taxon>Bacteria</taxon>
        <taxon>Pseudomonadati</taxon>
        <taxon>Pseudomonadota</taxon>
        <taxon>Gammaproteobacteria</taxon>
        <taxon>Oceanospirillales</taxon>
        <taxon>Saccharospirillaceae</taxon>
        <taxon>Reinekea</taxon>
    </lineage>
</organism>
<evidence type="ECO:0000259" key="8">
    <source>
        <dbReference type="PROSITE" id="PS50111"/>
    </source>
</evidence>
<dbReference type="AlphaFoldDB" id="A4BI13"/>
<dbReference type="GO" id="GO:0007165">
    <property type="term" value="P:signal transduction"/>
    <property type="evidence" value="ECO:0007669"/>
    <property type="project" value="UniProtKB-KW"/>
</dbReference>
<feature type="transmembrane region" description="Helical" evidence="7">
    <location>
        <begin position="310"/>
        <end position="331"/>
    </location>
</feature>
<evidence type="ECO:0000259" key="10">
    <source>
        <dbReference type="PROSITE" id="PS50885"/>
    </source>
</evidence>
<feature type="domain" description="HAMP" evidence="10">
    <location>
        <begin position="329"/>
        <end position="381"/>
    </location>
</feature>
<dbReference type="Pfam" id="PF00672">
    <property type="entry name" value="HAMP"/>
    <property type="match status" value="1"/>
</dbReference>
<keyword evidence="7" id="KW-1133">Transmembrane helix</keyword>
<evidence type="ECO:0000256" key="3">
    <source>
        <dbReference type="ARBA" id="ARBA00023224"/>
    </source>
</evidence>
<dbReference type="HOGENOM" id="CLU_000445_107_27_6"/>
<evidence type="ECO:0000256" key="6">
    <source>
        <dbReference type="SAM" id="Coils"/>
    </source>
</evidence>
<keyword evidence="6" id="KW-0175">Coiled coil</keyword>
<evidence type="ECO:0000256" key="2">
    <source>
        <dbReference type="ARBA" id="ARBA00022519"/>
    </source>
</evidence>
<dbReference type="CDD" id="cd11386">
    <property type="entry name" value="MCP_signal"/>
    <property type="match status" value="1"/>
</dbReference>
<dbReference type="PROSITE" id="PS50192">
    <property type="entry name" value="T_SNARE"/>
    <property type="match status" value="1"/>
</dbReference>
<comment type="caution">
    <text evidence="11">The sequence shown here is derived from an EMBL/GenBank/DDBJ whole genome shotgun (WGS) entry which is preliminary data.</text>
</comment>
<dbReference type="EMBL" id="AAOE01000023">
    <property type="protein sequence ID" value="EAR08285.1"/>
    <property type="molecule type" value="Genomic_DNA"/>
</dbReference>
<dbReference type="PANTHER" id="PTHR32089:SF112">
    <property type="entry name" value="LYSOZYME-LIKE PROTEIN-RELATED"/>
    <property type="match status" value="1"/>
</dbReference>
<dbReference type="FunFam" id="1.10.287.950:FF:000001">
    <property type="entry name" value="Methyl-accepting chemotaxis sensory transducer"/>
    <property type="match status" value="1"/>
</dbReference>
<dbReference type="Gene3D" id="1.10.287.950">
    <property type="entry name" value="Methyl-accepting chemotaxis protein"/>
    <property type="match status" value="1"/>
</dbReference>
<dbReference type="Proteomes" id="UP000005953">
    <property type="component" value="Unassembled WGS sequence"/>
</dbReference>
<feature type="coiled-coil region" evidence="6">
    <location>
        <begin position="534"/>
        <end position="586"/>
    </location>
</feature>
<keyword evidence="2" id="KW-0997">Cell inner membrane</keyword>
<feature type="domain" description="T-SNARE coiled-coil homology" evidence="9">
    <location>
        <begin position="573"/>
        <end position="635"/>
    </location>
</feature>
<accession>A4BI13</accession>
<dbReference type="SMART" id="SM00304">
    <property type="entry name" value="HAMP"/>
    <property type="match status" value="1"/>
</dbReference>
<dbReference type="InterPro" id="IPR000727">
    <property type="entry name" value="T_SNARE_dom"/>
</dbReference>
<dbReference type="SUPFAM" id="SSF58104">
    <property type="entry name" value="Methyl-accepting chemotaxis protein (MCP) signaling domain"/>
    <property type="match status" value="1"/>
</dbReference>
<comment type="similarity">
    <text evidence="4">Belongs to the methyl-accepting chemotaxis (MCP) protein family.</text>
</comment>
<dbReference type="GO" id="GO:0005886">
    <property type="term" value="C:plasma membrane"/>
    <property type="evidence" value="ECO:0007669"/>
    <property type="project" value="UniProtKB-SubCell"/>
</dbReference>
<dbReference type="PROSITE" id="PS50111">
    <property type="entry name" value="CHEMOTAXIS_TRANSDUC_2"/>
    <property type="match status" value="1"/>
</dbReference>
<dbReference type="InterPro" id="IPR004089">
    <property type="entry name" value="MCPsignal_dom"/>
</dbReference>
<reference evidence="11 12" key="1">
    <citation type="submission" date="2006-02" db="EMBL/GenBank/DDBJ databases">
        <authorList>
            <person name="Pinhassi J."/>
            <person name="Pedros-Alio C."/>
            <person name="Ferriera S."/>
            <person name="Johnson J."/>
            <person name="Kravitz S."/>
            <person name="Halpern A."/>
            <person name="Remington K."/>
            <person name="Beeson K."/>
            <person name="Tran B."/>
            <person name="Rogers Y.-H."/>
            <person name="Friedman R."/>
            <person name="Venter J.C."/>
        </authorList>
    </citation>
    <scope>NUCLEOTIDE SEQUENCE [LARGE SCALE GENOMIC DNA]</scope>
    <source>
        <strain evidence="11 12">MED297</strain>
    </source>
</reference>
<dbReference type="GO" id="GO:0006935">
    <property type="term" value="P:chemotaxis"/>
    <property type="evidence" value="ECO:0007669"/>
    <property type="project" value="UniProtKB-ARBA"/>
</dbReference>
<keyword evidence="2" id="KW-1003">Cell membrane</keyword>
<keyword evidence="7" id="KW-0812">Transmembrane</keyword>
<dbReference type="STRING" id="314283.MED297_14082"/>
<dbReference type="SMART" id="SM00283">
    <property type="entry name" value="MA"/>
    <property type="match status" value="1"/>
</dbReference>
<evidence type="ECO:0000313" key="12">
    <source>
        <dbReference type="Proteomes" id="UP000005953"/>
    </source>
</evidence>
<evidence type="ECO:0000256" key="5">
    <source>
        <dbReference type="PROSITE-ProRule" id="PRU00284"/>
    </source>
</evidence>
<keyword evidence="12" id="KW-1185">Reference proteome</keyword>
<dbReference type="CDD" id="cd06225">
    <property type="entry name" value="HAMP"/>
    <property type="match status" value="1"/>
</dbReference>
<sequence>MILGFAVVTFLLLTIAASGYISQIRMAQQLELTASTLTGLLDRANTTLMHLQDANRHMMQHANTENAEDRERLRTEFESSKTDYQTEAAQLIAELQNFPAILESVNQAGPIARTLLTRAEEHLNIQDERIQARNRSFNELDNFEGEFIFFQDDIAYLVESAEDAGQQQTIWDLDFILDQAAGAQIYLQRMLAVTEPEAIESARQELFGYLTRINEKVTNIERDMPSLISDIQVYQDVLTQAIAAPEGTFQQHLRYVELNRQSNELLSEAASLMEQLSHQLGSSVSLVRQTSASARADAENTFENSLTINIALALASIVIAVFIALTVTRAIKVPLSEIMAALARLSDGNLSQPIQSRFHSEMGMVANNVNVLREQLGQLIAEIQQSAQTISDVAEESYQMSDQTNRDVALQREQTDSVATAVTEMEAAIQEVATHAADASDEVSKVSDEAQQSMENMGKNLRFVSRLKESLDNASSVIQQLSEESQQIGDILNVIQGIAEQTNLLALNAAIEAARAGEQGRGFAVVADEVRSLANRTQQSANEIRDMIESLQGKASQAVTIVEGNLEHADRSVQQTQETNEALNQMVTRLANVNDMSRSIATASEEQSAVAKDVAQNVVQISDMSENIAKRAESSADNSQSLNDLSTDQKNLISRFRL</sequence>
<name>A4BI13_9GAMM</name>
<dbReference type="PROSITE" id="PS50885">
    <property type="entry name" value="HAMP"/>
    <property type="match status" value="1"/>
</dbReference>
<evidence type="ECO:0000256" key="1">
    <source>
        <dbReference type="ARBA" id="ARBA00004429"/>
    </source>
</evidence>
<dbReference type="InterPro" id="IPR003660">
    <property type="entry name" value="HAMP_dom"/>
</dbReference>
<keyword evidence="3 5" id="KW-0807">Transducer</keyword>
<evidence type="ECO:0000256" key="4">
    <source>
        <dbReference type="ARBA" id="ARBA00029447"/>
    </source>
</evidence>